<dbReference type="NCBIfam" id="TIGR01727">
    <property type="entry name" value="oligo_HPY"/>
    <property type="match status" value="1"/>
</dbReference>
<dbReference type="InterPro" id="IPR003439">
    <property type="entry name" value="ABC_transporter-like_ATP-bd"/>
</dbReference>
<evidence type="ECO:0000256" key="3">
    <source>
        <dbReference type="ARBA" id="ARBA00022741"/>
    </source>
</evidence>
<dbReference type="RefSeq" id="WP_057977086.1">
    <property type="nucleotide sequence ID" value="NZ_LKHP01000003.1"/>
</dbReference>
<dbReference type="FunFam" id="3.40.50.300:FF:000016">
    <property type="entry name" value="Oligopeptide ABC transporter ATP-binding component"/>
    <property type="match status" value="1"/>
</dbReference>
<evidence type="ECO:0000256" key="2">
    <source>
        <dbReference type="ARBA" id="ARBA00022448"/>
    </source>
</evidence>
<dbReference type="InterPro" id="IPR027417">
    <property type="entry name" value="P-loop_NTPase"/>
</dbReference>
<keyword evidence="4 6" id="KW-0067">ATP-binding</keyword>
<evidence type="ECO:0000259" key="5">
    <source>
        <dbReference type="PROSITE" id="PS50893"/>
    </source>
</evidence>
<dbReference type="NCBIfam" id="NF008453">
    <property type="entry name" value="PRK11308.1"/>
    <property type="match status" value="1"/>
</dbReference>
<gene>
    <name evidence="6" type="primary">oppF</name>
    <name evidence="6" type="ORF">ABG79_00657</name>
</gene>
<dbReference type="InterPro" id="IPR017871">
    <property type="entry name" value="ABC_transporter-like_CS"/>
</dbReference>
<name>A0A0R3JUT1_CALMK</name>
<protein>
    <submittedName>
        <fullName evidence="6">Oligopeptide transport ATP-binding protein OppF</fullName>
    </submittedName>
</protein>
<keyword evidence="2" id="KW-0813">Transport</keyword>
<sequence>MSRLIEVKGLKKYFPIKGGFFNRTVNYLKAVDGVDFFINQGEVLGIVGESGCGKSTTGRTILRLIEPTEGEIYFDGANISNLNEEELRLMRRNMQLIFQDPYSSLNPRQTVGDIIGEPLLIHEKMSRGERLDRIKELLQLVGLSPYHIRRYPHEFSGGQRQRICIARALASNPKFIVADEAVSALDVSIQAQIINLFEELKEKLNLTYMFISHDLSVVRHISDRIGVMYLGKLVEMGHSEDIFEEPLHPYTKALLSAVPIPNPKIKKDRIILQGDVPSPINTPKGCVFCNRCSFAIPICIEENPKFIEIKKGHYVACHII</sequence>
<dbReference type="GO" id="GO:0016887">
    <property type="term" value="F:ATP hydrolysis activity"/>
    <property type="evidence" value="ECO:0007669"/>
    <property type="project" value="InterPro"/>
</dbReference>
<dbReference type="PROSITE" id="PS00211">
    <property type="entry name" value="ABC_TRANSPORTER_1"/>
    <property type="match status" value="1"/>
</dbReference>
<dbReference type="PANTHER" id="PTHR43776">
    <property type="entry name" value="TRANSPORT ATP-BINDING PROTEIN"/>
    <property type="match status" value="1"/>
</dbReference>
<dbReference type="GO" id="GO:0055085">
    <property type="term" value="P:transmembrane transport"/>
    <property type="evidence" value="ECO:0007669"/>
    <property type="project" value="UniProtKB-ARBA"/>
</dbReference>
<comment type="similarity">
    <text evidence="1">Belongs to the ABC transporter superfamily.</text>
</comment>
<keyword evidence="3" id="KW-0547">Nucleotide-binding</keyword>
<dbReference type="GO" id="GO:0015833">
    <property type="term" value="P:peptide transport"/>
    <property type="evidence" value="ECO:0007669"/>
    <property type="project" value="InterPro"/>
</dbReference>
<dbReference type="AlphaFoldDB" id="A0A0R3JUT1"/>
<feature type="domain" description="ABC transporter" evidence="5">
    <location>
        <begin position="5"/>
        <end position="255"/>
    </location>
</feature>
<dbReference type="OrthoDB" id="9806285at2"/>
<dbReference type="PROSITE" id="PS50893">
    <property type="entry name" value="ABC_TRANSPORTER_2"/>
    <property type="match status" value="1"/>
</dbReference>
<dbReference type="Pfam" id="PF08352">
    <property type="entry name" value="oligo_HPY"/>
    <property type="match status" value="1"/>
</dbReference>
<comment type="caution">
    <text evidence="6">The sequence shown here is derived from an EMBL/GenBank/DDBJ whole genome shotgun (WGS) entry which is preliminary data.</text>
</comment>
<accession>A0A0R3JUT1</accession>
<dbReference type="STRING" id="908809.ABG79_00657"/>
<evidence type="ECO:0000313" key="7">
    <source>
        <dbReference type="Proteomes" id="UP000052015"/>
    </source>
</evidence>
<dbReference type="Gene3D" id="3.40.50.300">
    <property type="entry name" value="P-loop containing nucleotide triphosphate hydrolases"/>
    <property type="match status" value="1"/>
</dbReference>
<proteinExistence type="inferred from homology"/>
<dbReference type="SMART" id="SM00382">
    <property type="entry name" value="AAA"/>
    <property type="match status" value="1"/>
</dbReference>
<dbReference type="Pfam" id="PF00005">
    <property type="entry name" value="ABC_tran"/>
    <property type="match status" value="1"/>
</dbReference>
<keyword evidence="7" id="KW-1185">Reference proteome</keyword>
<evidence type="ECO:0000256" key="1">
    <source>
        <dbReference type="ARBA" id="ARBA00005417"/>
    </source>
</evidence>
<dbReference type="InterPro" id="IPR003593">
    <property type="entry name" value="AAA+_ATPase"/>
</dbReference>
<dbReference type="InterPro" id="IPR013563">
    <property type="entry name" value="Oligopep_ABC_C"/>
</dbReference>
<dbReference type="InterPro" id="IPR050319">
    <property type="entry name" value="ABC_transp_ATP-bind"/>
</dbReference>
<dbReference type="CDD" id="cd03257">
    <property type="entry name" value="ABC_NikE_OppD_transporters"/>
    <property type="match status" value="1"/>
</dbReference>
<dbReference type="GO" id="GO:0005524">
    <property type="term" value="F:ATP binding"/>
    <property type="evidence" value="ECO:0007669"/>
    <property type="project" value="UniProtKB-KW"/>
</dbReference>
<dbReference type="Proteomes" id="UP000052015">
    <property type="component" value="Unassembled WGS sequence"/>
</dbReference>
<evidence type="ECO:0000256" key="4">
    <source>
        <dbReference type="ARBA" id="ARBA00022840"/>
    </source>
</evidence>
<reference evidence="6 7" key="1">
    <citation type="submission" date="2015-09" db="EMBL/GenBank/DDBJ databases">
        <title>Draft genome sequence of a Caloramator mitchellensis, a moderate thermophile from the Great Artesian Basin of Australia.</title>
        <authorList>
            <person name="Patel B.K."/>
        </authorList>
    </citation>
    <scope>NUCLEOTIDE SEQUENCE [LARGE SCALE GENOMIC DNA]</scope>
    <source>
        <strain evidence="6 7">VF08</strain>
    </source>
</reference>
<evidence type="ECO:0000313" key="6">
    <source>
        <dbReference type="EMBL" id="KRQ87319.1"/>
    </source>
</evidence>
<organism evidence="6 7">
    <name type="scientific">Caloramator mitchellensis</name>
    <dbReference type="NCBI Taxonomy" id="908809"/>
    <lineage>
        <taxon>Bacteria</taxon>
        <taxon>Bacillati</taxon>
        <taxon>Bacillota</taxon>
        <taxon>Clostridia</taxon>
        <taxon>Eubacteriales</taxon>
        <taxon>Clostridiaceae</taxon>
        <taxon>Caloramator</taxon>
    </lineage>
</organism>
<dbReference type="SUPFAM" id="SSF52540">
    <property type="entry name" value="P-loop containing nucleoside triphosphate hydrolases"/>
    <property type="match status" value="1"/>
</dbReference>
<dbReference type="PATRIC" id="fig|908809.3.peg.662"/>
<dbReference type="EMBL" id="LKHP01000003">
    <property type="protein sequence ID" value="KRQ87319.1"/>
    <property type="molecule type" value="Genomic_DNA"/>
</dbReference>